<keyword evidence="16" id="KW-0511">Multifunctional enzyme</keyword>
<dbReference type="InterPro" id="IPR004227">
    <property type="entry name" value="Formiminotransferase_cat"/>
</dbReference>
<dbReference type="SMART" id="SM01221">
    <property type="entry name" value="FTCD"/>
    <property type="match status" value="1"/>
</dbReference>
<dbReference type="UniPathway" id="UPA00379">
    <property type="reaction ID" value="UER00555"/>
</dbReference>
<reference evidence="22 23" key="1">
    <citation type="submission" date="2020-08" db="EMBL/GenBank/DDBJ databases">
        <title>Genomic Encyclopedia of Type Strains, Phase IV (KMG-IV): sequencing the most valuable type-strain genomes for metagenomic binning, comparative biology and taxonomic classification.</title>
        <authorList>
            <person name="Goeker M."/>
        </authorList>
    </citation>
    <scope>NUCLEOTIDE SEQUENCE [LARGE SCALE GENOMIC DNA]</scope>
    <source>
        <strain evidence="22 23">DSM 2461</strain>
    </source>
</reference>
<evidence type="ECO:0000256" key="2">
    <source>
        <dbReference type="ARBA" id="ARBA00004555"/>
    </source>
</evidence>
<comment type="function">
    <text evidence="17">Folate-dependent enzyme, that displays both transferase and deaminase activity. Serves to channel one-carbon units from formiminoglutamate to the folate pool.</text>
</comment>
<dbReference type="Gene3D" id="1.20.120.680">
    <property type="entry name" value="Formiminotetrahydrofolate cyclodeaminase monomer, up-and-down helical bundle"/>
    <property type="match status" value="1"/>
</dbReference>
<dbReference type="GO" id="GO:0005814">
    <property type="term" value="C:centriole"/>
    <property type="evidence" value="ECO:0007669"/>
    <property type="project" value="UniProtKB-SubCell"/>
</dbReference>
<organism evidence="22 23">
    <name type="scientific">Spirochaeta isovalerica</name>
    <dbReference type="NCBI Taxonomy" id="150"/>
    <lineage>
        <taxon>Bacteria</taxon>
        <taxon>Pseudomonadati</taxon>
        <taxon>Spirochaetota</taxon>
        <taxon>Spirochaetia</taxon>
        <taxon>Spirochaetales</taxon>
        <taxon>Spirochaetaceae</taxon>
        <taxon>Spirochaeta</taxon>
    </lineage>
</organism>
<keyword evidence="10 22" id="KW-0808">Transferase</keyword>
<dbReference type="InterPro" id="IPR012886">
    <property type="entry name" value="Formiminotransferase_N"/>
</dbReference>
<comment type="subunit">
    <text evidence="18">Homooctamer, including four polyglutamate binding sites. The subunits are arranged as a tetramer of dimers, and form a planar ring-shaped structure.</text>
</comment>
<evidence type="ECO:0000256" key="6">
    <source>
        <dbReference type="ARBA" id="ARBA00012252"/>
    </source>
</evidence>
<comment type="pathway">
    <text evidence="3">Amino-acid degradation; L-histidine degradation into L-glutamate; L-glutamate from N-formimidoyl-L-glutamate (transferase route): step 1/1.</text>
</comment>
<feature type="domain" description="Formiminotransferase C-terminal subdomain" evidence="20">
    <location>
        <begin position="270"/>
        <end position="400"/>
    </location>
</feature>
<dbReference type="NCBIfam" id="TIGR02024">
    <property type="entry name" value="FtcD"/>
    <property type="match status" value="1"/>
</dbReference>
<keyword evidence="11" id="KW-0369">Histidine metabolism</keyword>
<dbReference type="Gene3D" id="3.30.990.10">
    <property type="entry name" value="Formiminotransferase, N-terminal subdomain"/>
    <property type="match status" value="1"/>
</dbReference>
<evidence type="ECO:0000256" key="3">
    <source>
        <dbReference type="ARBA" id="ARBA00005082"/>
    </source>
</evidence>
<evidence type="ECO:0000256" key="12">
    <source>
        <dbReference type="ARBA" id="ARBA00022954"/>
    </source>
</evidence>
<evidence type="ECO:0000259" key="20">
    <source>
        <dbReference type="SMART" id="SM01221"/>
    </source>
</evidence>
<comment type="caution">
    <text evidence="22">The sequence shown here is derived from an EMBL/GenBank/DDBJ whole genome shotgun (WGS) entry which is preliminary data.</text>
</comment>
<evidence type="ECO:0000256" key="4">
    <source>
        <dbReference type="ARBA" id="ARBA00008297"/>
    </source>
</evidence>
<dbReference type="Pfam" id="PF02971">
    <property type="entry name" value="FTCD"/>
    <property type="match status" value="1"/>
</dbReference>
<dbReference type="EMBL" id="JACHGJ010000004">
    <property type="protein sequence ID" value="MBB6480660.1"/>
    <property type="molecule type" value="Genomic_DNA"/>
</dbReference>
<keyword evidence="13" id="KW-0333">Golgi apparatus</keyword>
<dbReference type="PANTHER" id="PTHR12234">
    <property type="entry name" value="FORMIMINOTRANSFERASE-CYCLODEAMINASE"/>
    <property type="match status" value="1"/>
</dbReference>
<accession>A0A841RCD2</accession>
<evidence type="ECO:0000256" key="1">
    <source>
        <dbReference type="ARBA" id="ARBA00004114"/>
    </source>
</evidence>
<dbReference type="GO" id="GO:0005542">
    <property type="term" value="F:folic acid binding"/>
    <property type="evidence" value="ECO:0007669"/>
    <property type="project" value="UniProtKB-KW"/>
</dbReference>
<dbReference type="InterPro" id="IPR022384">
    <property type="entry name" value="FormiminoTrfase_cat_dom_sf"/>
</dbReference>
<proteinExistence type="inferred from homology"/>
<gene>
    <name evidence="22" type="ORF">HNR50_002333</name>
</gene>
<dbReference type="Proteomes" id="UP000587760">
    <property type="component" value="Unassembled WGS sequence"/>
</dbReference>
<evidence type="ECO:0000256" key="14">
    <source>
        <dbReference type="ARBA" id="ARBA00023212"/>
    </source>
</evidence>
<evidence type="ECO:0000256" key="9">
    <source>
        <dbReference type="ARBA" id="ARBA00022490"/>
    </source>
</evidence>
<keyword evidence="23" id="KW-1185">Reference proteome</keyword>
<dbReference type="InterPro" id="IPR037064">
    <property type="entry name" value="Formiminotransferase_N_sf"/>
</dbReference>
<evidence type="ECO:0000256" key="5">
    <source>
        <dbReference type="ARBA" id="ARBA00010825"/>
    </source>
</evidence>
<dbReference type="InterPro" id="IPR013802">
    <property type="entry name" value="Formiminotransferase_C"/>
</dbReference>
<comment type="subcellular location">
    <subcellularLocation>
        <location evidence="1">Cytoplasm</location>
        <location evidence="1">Cytoskeleton</location>
        <location evidence="1">Microtubule organizing center</location>
        <location evidence="1">Centrosome</location>
        <location evidence="1">Centriole</location>
    </subcellularLocation>
    <subcellularLocation>
        <location evidence="2">Golgi apparatus</location>
    </subcellularLocation>
</comment>
<keyword evidence="12" id="KW-0290">Folate-binding</keyword>
<evidence type="ECO:0000256" key="13">
    <source>
        <dbReference type="ARBA" id="ARBA00023034"/>
    </source>
</evidence>
<dbReference type="AlphaFoldDB" id="A0A841RCD2"/>
<comment type="similarity">
    <text evidence="5">In the C-terminal section; belongs to the cyclodeaminase/cyclohydrolase family.</text>
</comment>
<dbReference type="InterPro" id="IPR037070">
    <property type="entry name" value="Formiminotransferase_C_sf"/>
</dbReference>
<evidence type="ECO:0000256" key="15">
    <source>
        <dbReference type="ARBA" id="ARBA00023239"/>
    </source>
</evidence>
<feature type="domain" description="Formiminotransferase N-terminal subdomain" evidence="21">
    <location>
        <begin position="4"/>
        <end position="181"/>
    </location>
</feature>
<dbReference type="EC" id="4.3.1.4" evidence="7"/>
<keyword evidence="14" id="KW-0206">Cytoskeleton</keyword>
<protein>
    <recommendedName>
        <fullName evidence="8">Formimidoyltransferase-cyclodeaminase</fullName>
        <ecNumber evidence="6">2.1.2.5</ecNumber>
        <ecNumber evidence="7">4.3.1.4</ecNumber>
    </recommendedName>
    <alternativeName>
        <fullName evidence="19">Formiminotransferase-cyclodeaminase</fullName>
    </alternativeName>
</protein>
<evidence type="ECO:0000256" key="8">
    <source>
        <dbReference type="ARBA" id="ARBA00017787"/>
    </source>
</evidence>
<evidence type="ECO:0000256" key="11">
    <source>
        <dbReference type="ARBA" id="ARBA00022808"/>
    </source>
</evidence>
<dbReference type="Pfam" id="PF04961">
    <property type="entry name" value="FTCD_C"/>
    <property type="match status" value="1"/>
</dbReference>
<evidence type="ECO:0000256" key="7">
    <source>
        <dbReference type="ARBA" id="ARBA00012998"/>
    </source>
</evidence>
<evidence type="ECO:0000313" key="23">
    <source>
        <dbReference type="Proteomes" id="UP000587760"/>
    </source>
</evidence>
<evidence type="ECO:0000256" key="10">
    <source>
        <dbReference type="ARBA" id="ARBA00022679"/>
    </source>
</evidence>
<dbReference type="SUPFAM" id="SSF101262">
    <property type="entry name" value="Methenyltetrahydrofolate cyclohydrolase-like"/>
    <property type="match status" value="1"/>
</dbReference>
<name>A0A841RCD2_9SPIO</name>
<evidence type="ECO:0000256" key="19">
    <source>
        <dbReference type="ARBA" id="ARBA00030029"/>
    </source>
</evidence>
<comment type="similarity">
    <text evidence="4">In the N-terminal section; belongs to the formiminotransferase family.</text>
</comment>
<evidence type="ECO:0000259" key="21">
    <source>
        <dbReference type="SMART" id="SM01222"/>
    </source>
</evidence>
<dbReference type="GO" id="GO:0019556">
    <property type="term" value="P:L-histidine catabolic process to glutamate and formamide"/>
    <property type="evidence" value="ECO:0007669"/>
    <property type="project" value="UniProtKB-UniPathway"/>
</dbReference>
<dbReference type="InterPro" id="IPR007044">
    <property type="entry name" value="Cyclodeamin/CycHdrlase"/>
</dbReference>
<dbReference type="EC" id="2.1.2.5" evidence="6"/>
<evidence type="ECO:0000256" key="16">
    <source>
        <dbReference type="ARBA" id="ARBA00023268"/>
    </source>
</evidence>
<dbReference type="GO" id="GO:0030412">
    <property type="term" value="F:formimidoyltetrahydrofolate cyclodeaminase activity"/>
    <property type="evidence" value="ECO:0007669"/>
    <property type="project" value="UniProtKB-EC"/>
</dbReference>
<dbReference type="PANTHER" id="PTHR12234:SF0">
    <property type="entry name" value="FORMIMIDOYLTRANSFERASE-CYCLODEAMINASE"/>
    <property type="match status" value="1"/>
</dbReference>
<dbReference type="Gene3D" id="3.30.70.670">
    <property type="entry name" value="Formiminotransferase, C-terminal subdomain"/>
    <property type="match status" value="1"/>
</dbReference>
<dbReference type="RefSeq" id="WP_184746930.1">
    <property type="nucleotide sequence ID" value="NZ_JACHGJ010000004.1"/>
</dbReference>
<dbReference type="InterPro" id="IPR036178">
    <property type="entry name" value="Formintransfe-cycloase-like_sf"/>
</dbReference>
<evidence type="ECO:0000313" key="22">
    <source>
        <dbReference type="EMBL" id="MBB6480660.1"/>
    </source>
</evidence>
<dbReference type="InterPro" id="IPR051623">
    <property type="entry name" value="FTCD"/>
</dbReference>
<dbReference type="SMART" id="SM01222">
    <property type="entry name" value="FTCD_N"/>
    <property type="match status" value="1"/>
</dbReference>
<evidence type="ECO:0000256" key="17">
    <source>
        <dbReference type="ARBA" id="ARBA00025506"/>
    </source>
</evidence>
<dbReference type="SUPFAM" id="SSF55116">
    <property type="entry name" value="Formiminotransferase domain of formiminotransferase-cyclodeaminase"/>
    <property type="match status" value="2"/>
</dbReference>
<keyword evidence="9" id="KW-0963">Cytoplasm</keyword>
<evidence type="ECO:0000256" key="18">
    <source>
        <dbReference type="ARBA" id="ARBA00025915"/>
    </source>
</evidence>
<keyword evidence="15 22" id="KW-0456">Lyase</keyword>
<dbReference type="Pfam" id="PF07837">
    <property type="entry name" value="FTCD_N"/>
    <property type="match status" value="1"/>
</dbReference>
<dbReference type="GO" id="GO:0019557">
    <property type="term" value="P:L-histidine catabolic process to glutamate and formate"/>
    <property type="evidence" value="ECO:0007669"/>
    <property type="project" value="UniProtKB-UniPathway"/>
</dbReference>
<dbReference type="GO" id="GO:0030409">
    <property type="term" value="F:glutamate formimidoyltransferase activity"/>
    <property type="evidence" value="ECO:0007669"/>
    <property type="project" value="UniProtKB-EC"/>
</dbReference>
<sequence length="614" mass="67646">MSQKLVECVPNFSEGADMAKIGEITRTIESVKGIRLLDVDPGADTNRTVVTFVGSPDDVEEAAFLAIKRASEIIDMRAHKGAHPRMGATDVCPFIPVEGVTMDDCAEMARRVGKRVGDELRIPVYLYENAATSEERRNLAHVRKGEYEGLEERLKDPYWKPDFGPADFNAGAGATAISAREFLIAYNISLNTRESKYATDIAFELRKKGRVARTGNTLPFYFKGKLAYYSENNYPCGNCDFIAKKPEGLTEHYKADHDIDFAELCSLHDVDMDKMPGRGVLRAGKFDYCKSIGWYVDEYERAQLSINLTNYRETPAHLVLEEARRLASERGLVVTGSEIVGLVPFQAILESGKYYLEKQGQSTGIPVRDIIKAAIQSMGLDDLAPFDIEKKVIGLPKEYDNALVDMTLRDLTDEVSRETPAPGGGSIAAAAGAMGAALSSMVSNLTQGKAGSEDIDAVMTENAEKAQVLKDALLLAVDEDTNAFNAYMNALRLPKKTAEEKEYRLEQMDAGLKEAVNVPWQTAVRSFEAIETAKVAAELGNVNSITDAAVGAQIAYAGVRGGLLNVLINLKDIRDKYFVEEMEKKCAELEIKATELLKMINSFVDNKLLELRRP</sequence>